<evidence type="ECO:0000256" key="3">
    <source>
        <dbReference type="ARBA" id="ARBA00022729"/>
    </source>
</evidence>
<dbReference type="GO" id="GO:0003755">
    <property type="term" value="F:peptidyl-prolyl cis-trans isomerase activity"/>
    <property type="evidence" value="ECO:0007669"/>
    <property type="project" value="UniProtKB-KW"/>
</dbReference>
<keyword evidence="4 6" id="KW-0697">Rotamase</keyword>
<evidence type="ECO:0000256" key="5">
    <source>
        <dbReference type="ARBA" id="ARBA00023235"/>
    </source>
</evidence>
<evidence type="ECO:0000256" key="6">
    <source>
        <dbReference type="PROSITE-ProRule" id="PRU00278"/>
    </source>
</evidence>
<dbReference type="InterPro" id="IPR046357">
    <property type="entry name" value="PPIase_dom_sf"/>
</dbReference>
<dbReference type="PROSITE" id="PS50198">
    <property type="entry name" value="PPIC_PPIASE_2"/>
    <property type="match status" value="1"/>
</dbReference>
<dbReference type="InterPro" id="IPR000297">
    <property type="entry name" value="PPIase_PpiC"/>
</dbReference>
<dbReference type="RefSeq" id="WP_348261974.1">
    <property type="nucleotide sequence ID" value="NZ_CP121196.1"/>
</dbReference>
<evidence type="ECO:0000256" key="7">
    <source>
        <dbReference type="SAM" id="Coils"/>
    </source>
</evidence>
<dbReference type="SUPFAM" id="SSF109998">
    <property type="entry name" value="Triger factor/SurA peptide-binding domain-like"/>
    <property type="match status" value="1"/>
</dbReference>
<dbReference type="Gene3D" id="3.10.50.40">
    <property type="match status" value="1"/>
</dbReference>
<dbReference type="PANTHER" id="PTHR47245:SF1">
    <property type="entry name" value="FOLDASE PROTEIN PRSA"/>
    <property type="match status" value="1"/>
</dbReference>
<keyword evidence="5 6" id="KW-0413">Isomerase</keyword>
<dbReference type="EMBL" id="CP121196">
    <property type="protein sequence ID" value="XBH16746.1"/>
    <property type="molecule type" value="Genomic_DNA"/>
</dbReference>
<dbReference type="Gene3D" id="1.10.4030.10">
    <property type="entry name" value="Porin chaperone SurA, peptide-binding domain"/>
    <property type="match status" value="1"/>
</dbReference>
<feature type="coiled-coil region" evidence="7">
    <location>
        <begin position="220"/>
        <end position="248"/>
    </location>
</feature>
<dbReference type="PANTHER" id="PTHR47245">
    <property type="entry name" value="PEPTIDYLPROLYL ISOMERASE"/>
    <property type="match status" value="1"/>
</dbReference>
<evidence type="ECO:0000256" key="1">
    <source>
        <dbReference type="ARBA" id="ARBA00000971"/>
    </source>
</evidence>
<evidence type="ECO:0000256" key="2">
    <source>
        <dbReference type="ARBA" id="ARBA00013194"/>
    </source>
</evidence>
<protein>
    <recommendedName>
        <fullName evidence="2">peptidylprolyl isomerase</fullName>
        <ecNumber evidence="2">5.2.1.8</ecNumber>
    </recommendedName>
</protein>
<sequence>MIVFEELVYQEAQRRQMTVSAAKLQHAEADFRKQLATPDEFSVFLQSEFHGSRQLLQQKIRRSLLIEALLKTDVENKSVILPAELRAYFDKNPARFHHPEMFTFQTISILPPPHATAAQLKEVRARAESALKQAKGTKTVEQFGLLAEKISDDDYRVMMGQHKPLPAEEMAPQVVKALSMLHPGEMTDLIQVEQAYTIVRLQAHTPAGQAKFEEVKTSLLKELEQNRKEQLRSALDHKLRQNAKVEEL</sequence>
<dbReference type="AlphaFoldDB" id="A0AAU7DHE9"/>
<comment type="catalytic activity">
    <reaction evidence="1">
        <text>[protein]-peptidylproline (omega=180) = [protein]-peptidylproline (omega=0)</text>
        <dbReference type="Rhea" id="RHEA:16237"/>
        <dbReference type="Rhea" id="RHEA-COMP:10747"/>
        <dbReference type="Rhea" id="RHEA-COMP:10748"/>
        <dbReference type="ChEBI" id="CHEBI:83833"/>
        <dbReference type="ChEBI" id="CHEBI:83834"/>
        <dbReference type="EC" id="5.2.1.8"/>
    </reaction>
</comment>
<dbReference type="InterPro" id="IPR050245">
    <property type="entry name" value="PrsA_foldase"/>
</dbReference>
<dbReference type="InterPro" id="IPR027304">
    <property type="entry name" value="Trigger_fact/SurA_dom_sf"/>
</dbReference>
<evidence type="ECO:0000259" key="8">
    <source>
        <dbReference type="PROSITE" id="PS50198"/>
    </source>
</evidence>
<reference evidence="9" key="1">
    <citation type="submission" date="2023-03" db="EMBL/GenBank/DDBJ databases">
        <title>Edaphobacter sp.</title>
        <authorList>
            <person name="Huber K.J."/>
            <person name="Papendorf J."/>
            <person name="Pilke C."/>
            <person name="Bunk B."/>
            <person name="Sproeer C."/>
            <person name="Pester M."/>
        </authorList>
    </citation>
    <scope>NUCLEOTIDE SEQUENCE</scope>
    <source>
        <strain evidence="9">DSM 110680</strain>
    </source>
</reference>
<accession>A0AAU7DHE9</accession>
<feature type="domain" description="PpiC" evidence="8">
    <location>
        <begin position="99"/>
        <end position="203"/>
    </location>
</feature>
<proteinExistence type="predicted"/>
<dbReference type="SUPFAM" id="SSF54534">
    <property type="entry name" value="FKBP-like"/>
    <property type="match status" value="1"/>
</dbReference>
<name>A0AAU7DHE9_9BACT</name>
<keyword evidence="7" id="KW-0175">Coiled coil</keyword>
<evidence type="ECO:0000313" key="9">
    <source>
        <dbReference type="EMBL" id="XBH16746.1"/>
    </source>
</evidence>
<gene>
    <name evidence="9" type="ORF">P8935_19495</name>
</gene>
<dbReference type="EC" id="5.2.1.8" evidence="2"/>
<organism evidence="9">
    <name type="scientific">Telmatobacter sp. DSM 110680</name>
    <dbReference type="NCBI Taxonomy" id="3036704"/>
    <lineage>
        <taxon>Bacteria</taxon>
        <taxon>Pseudomonadati</taxon>
        <taxon>Acidobacteriota</taxon>
        <taxon>Terriglobia</taxon>
        <taxon>Terriglobales</taxon>
        <taxon>Acidobacteriaceae</taxon>
        <taxon>Telmatobacter</taxon>
    </lineage>
</organism>
<keyword evidence="3" id="KW-0732">Signal</keyword>
<evidence type="ECO:0000256" key="4">
    <source>
        <dbReference type="ARBA" id="ARBA00023110"/>
    </source>
</evidence>
<dbReference type="Pfam" id="PF13145">
    <property type="entry name" value="Rotamase_2"/>
    <property type="match status" value="1"/>
</dbReference>